<accession>A0A272EVQ3</accession>
<dbReference type="Proteomes" id="UP000216107">
    <property type="component" value="Unassembled WGS sequence"/>
</dbReference>
<evidence type="ECO:0000313" key="2">
    <source>
        <dbReference type="EMBL" id="KAF7599874.1"/>
    </source>
</evidence>
<name>A0A272EVQ3_9RHOO</name>
<dbReference type="InterPro" id="IPR008929">
    <property type="entry name" value="Chondroitin_lyas"/>
</dbReference>
<evidence type="ECO:0000313" key="5">
    <source>
        <dbReference type="Proteomes" id="UP000623509"/>
    </source>
</evidence>
<keyword evidence="5" id="KW-1185">Reference proteome</keyword>
<feature type="chain" id="PRO_5012289614" evidence="1">
    <location>
        <begin position="20"/>
        <end position="166"/>
    </location>
</feature>
<gene>
    <name evidence="2" type="ORF">BGI27_05315</name>
    <name evidence="3" type="ORF">CGU29_05025</name>
</gene>
<dbReference type="EMBL" id="MDUX01000012">
    <property type="protein sequence ID" value="KAF7599874.1"/>
    <property type="molecule type" value="Genomic_DNA"/>
</dbReference>
<comment type="caution">
    <text evidence="3">The sequence shown here is derived from an EMBL/GenBank/DDBJ whole genome shotgun (WGS) entry which is preliminary data.</text>
</comment>
<evidence type="ECO:0000313" key="3">
    <source>
        <dbReference type="EMBL" id="PAS94187.1"/>
    </source>
</evidence>
<dbReference type="Gene3D" id="1.50.10.100">
    <property type="entry name" value="Chondroitin AC/alginate lyase"/>
    <property type="match status" value="1"/>
</dbReference>
<evidence type="ECO:0000313" key="4">
    <source>
        <dbReference type="Proteomes" id="UP000216107"/>
    </source>
</evidence>
<dbReference type="EMBL" id="NMRN01000009">
    <property type="protein sequence ID" value="PAS94187.1"/>
    <property type="molecule type" value="Genomic_DNA"/>
</dbReference>
<organism evidence="3 4">
    <name type="scientific">Candidatus Dactylopiibacterium carminicum</name>
    <dbReference type="NCBI Taxonomy" id="857335"/>
    <lineage>
        <taxon>Bacteria</taxon>
        <taxon>Pseudomonadati</taxon>
        <taxon>Pseudomonadota</taxon>
        <taxon>Betaproteobacteria</taxon>
        <taxon>Rhodocyclales</taxon>
        <taxon>Rhodocyclaceae</taxon>
        <taxon>Candidatus Dactylopiibacterium</taxon>
    </lineage>
</organism>
<sequence>MRRLLILLCISLSVFSARADDDHQLVARRASALVASLADEHPRLLLRPIDLPALREFVREALPADAEGRKLAGLLLPPTTPRALIPQPEAVRNGSPEGSQRWRAGYQAANEVGTWAQRYALAWLISEDPAYAREAPHAGCCIWRAGRSIATPTAPTTSCSSSICGR</sequence>
<protein>
    <submittedName>
        <fullName evidence="3">Uncharacterized protein</fullName>
    </submittedName>
</protein>
<keyword evidence="1" id="KW-0732">Signal</keyword>
<dbReference type="AlphaFoldDB" id="A0A272EVQ3"/>
<reference evidence="3 4" key="2">
    <citation type="submission" date="2017-07" db="EMBL/GenBank/DDBJ databases">
        <title>Candidatus Dactylopiibacterium carminicum, a nitrogen-fixing symbiont of the cochineal insect Dactylopius coccus and Dactylopius opuntiae (Hemiptera: Coccoidea: Dactylopiidae).</title>
        <authorList>
            <person name="Vera A."/>
        </authorList>
    </citation>
    <scope>NUCLEOTIDE SEQUENCE [LARGE SCALE GENOMIC DNA]</scope>
    <source>
        <strain evidence="3 4">NFDCM</strain>
    </source>
</reference>
<dbReference type="RefSeq" id="WP_095523874.1">
    <property type="nucleotide sequence ID" value="NZ_MDUX01000012.1"/>
</dbReference>
<feature type="signal peptide" evidence="1">
    <location>
        <begin position="1"/>
        <end position="19"/>
    </location>
</feature>
<evidence type="ECO:0000256" key="1">
    <source>
        <dbReference type="SAM" id="SignalP"/>
    </source>
</evidence>
<proteinExistence type="predicted"/>
<reference evidence="2 5" key="1">
    <citation type="submission" date="2016-08" db="EMBL/GenBank/DDBJ databases">
        <title>Candidatus Dactylopiibacterium carminicum genome sequence.</title>
        <authorList>
            <person name="Ramirez-Puebla S.T."/>
            <person name="Ormeno-Orrillo E."/>
            <person name="Vera-Ponce De Leon A."/>
            <person name="Luis L."/>
            <person name="Sanchez-Flores A."/>
            <person name="Monica R."/>
            <person name="Martinez-Romero E."/>
        </authorList>
    </citation>
    <scope>NUCLEOTIDE SEQUENCE [LARGE SCALE GENOMIC DNA]</scope>
    <source>
        <strain evidence="2">END1</strain>
    </source>
</reference>
<dbReference type="Proteomes" id="UP000623509">
    <property type="component" value="Unassembled WGS sequence"/>
</dbReference>